<dbReference type="SUPFAM" id="SSF109604">
    <property type="entry name" value="HD-domain/PDEase-like"/>
    <property type="match status" value="1"/>
</dbReference>
<reference evidence="1 2" key="1">
    <citation type="journal article" date="2021" name="Sci. Rep.">
        <title>The distribution of antibiotic resistance genes in chicken gut microbiota commensals.</title>
        <authorList>
            <person name="Juricova H."/>
            <person name="Matiasovicova J."/>
            <person name="Kubasova T."/>
            <person name="Cejkova D."/>
            <person name="Rychlik I."/>
        </authorList>
    </citation>
    <scope>NUCLEOTIDE SEQUENCE [LARGE SCALE GENOMIC DNA]</scope>
    <source>
        <strain evidence="1 2">An564</strain>
    </source>
</reference>
<dbReference type="GO" id="GO:0002953">
    <property type="term" value="F:5'-deoxynucleotidase activity"/>
    <property type="evidence" value="ECO:0007669"/>
    <property type="project" value="UniProtKB-EC"/>
</dbReference>
<organism evidence="1 2">
    <name type="scientific">Hydrogenoanaerobacterium saccharovorans</name>
    <dbReference type="NCBI Taxonomy" id="474960"/>
    <lineage>
        <taxon>Bacteria</taxon>
        <taxon>Bacillati</taxon>
        <taxon>Bacillota</taxon>
        <taxon>Clostridia</taxon>
        <taxon>Eubacteriales</taxon>
        <taxon>Oscillospiraceae</taxon>
        <taxon>Hydrogenoanaerobacterium</taxon>
    </lineage>
</organism>
<name>A0ABS2GQG8_9FIRM</name>
<dbReference type="Pfam" id="PF12917">
    <property type="entry name" value="YfbR-like"/>
    <property type="match status" value="1"/>
</dbReference>
<keyword evidence="1" id="KW-0378">Hydrolase</keyword>
<evidence type="ECO:0000313" key="1">
    <source>
        <dbReference type="EMBL" id="MBM6923804.1"/>
    </source>
</evidence>
<sequence length="202" mass="22974">MQNRFFAMLARMKLIRRWGLMFSTRDENLSEHSLDTAFFMHALLSLHNRRFLTPGEEPLDLGTGVLLAIYHDAAEILTGDLPTPVKYFSAEISEAYKAVEAASCQSLLDLLPADLREDYAPYLLPAGAYARYLPYLKAADRFSALVKCMEETRQGNFEFRRAAAQTREAISAMALPEADCFLRDFIPAFEKTLDELQTQEDF</sequence>
<protein>
    <submittedName>
        <fullName evidence="1">5'-deoxynucleotidase</fullName>
        <ecNumber evidence="1">3.1.3.89</ecNumber>
    </submittedName>
</protein>
<keyword evidence="2" id="KW-1185">Reference proteome</keyword>
<dbReference type="Proteomes" id="UP000724149">
    <property type="component" value="Unassembled WGS sequence"/>
</dbReference>
<proteinExistence type="predicted"/>
<dbReference type="Gene3D" id="1.10.3210.10">
    <property type="entry name" value="Hypothetical protein af1432"/>
    <property type="match status" value="1"/>
</dbReference>
<dbReference type="NCBIfam" id="NF003009">
    <property type="entry name" value="PRK03826.1"/>
    <property type="match status" value="1"/>
</dbReference>
<accession>A0ABS2GQG8</accession>
<dbReference type="EMBL" id="JACSNR010000008">
    <property type="protein sequence ID" value="MBM6923804.1"/>
    <property type="molecule type" value="Genomic_DNA"/>
</dbReference>
<evidence type="ECO:0000313" key="2">
    <source>
        <dbReference type="Proteomes" id="UP000724149"/>
    </source>
</evidence>
<comment type="caution">
    <text evidence="1">The sequence shown here is derived from an EMBL/GenBank/DDBJ whole genome shotgun (WGS) entry which is preliminary data.</text>
</comment>
<gene>
    <name evidence="1" type="primary">yfbR</name>
    <name evidence="1" type="ORF">H9X81_08915</name>
</gene>
<dbReference type="RefSeq" id="WP_191391946.1">
    <property type="nucleotide sequence ID" value="NZ_JACSNR010000008.1"/>
</dbReference>
<dbReference type="EC" id="3.1.3.89" evidence="1"/>